<dbReference type="SUPFAM" id="SSF103515">
    <property type="entry name" value="Autotransporter"/>
    <property type="match status" value="1"/>
</dbReference>
<evidence type="ECO:0000256" key="1">
    <source>
        <dbReference type="ARBA" id="ARBA00022729"/>
    </source>
</evidence>
<dbReference type="InterPro" id="IPR006315">
    <property type="entry name" value="OM_autotransptr_brl_dom"/>
</dbReference>
<name>A0ABQ6YDS1_9GAMM</name>
<gene>
    <name evidence="5" type="ORF">A6D6_00008</name>
</gene>
<keyword evidence="3" id="KW-1133">Transmembrane helix</keyword>
<dbReference type="InterPro" id="IPR036709">
    <property type="entry name" value="Autotransporte_beta_dom_sf"/>
</dbReference>
<dbReference type="InterPro" id="IPR011050">
    <property type="entry name" value="Pectin_lyase_fold/virulence"/>
</dbReference>
<dbReference type="InterPro" id="IPR024973">
    <property type="entry name" value="ESPR"/>
</dbReference>
<dbReference type="Pfam" id="PF03797">
    <property type="entry name" value="Autotransporter"/>
    <property type="match status" value="1"/>
</dbReference>
<evidence type="ECO:0000313" key="5">
    <source>
        <dbReference type="EMBL" id="KAF0808299.1"/>
    </source>
</evidence>
<evidence type="ECO:0000256" key="2">
    <source>
        <dbReference type="ARBA" id="ARBA00023026"/>
    </source>
</evidence>
<dbReference type="SUPFAM" id="SSF51126">
    <property type="entry name" value="Pectin lyase-like"/>
    <property type="match status" value="5"/>
</dbReference>
<dbReference type="InterPro" id="IPR030895">
    <property type="entry name" value="T5SS_PEPC_rpt"/>
</dbReference>
<proteinExistence type="predicted"/>
<dbReference type="NCBIfam" id="TIGR01414">
    <property type="entry name" value="autotrans_barl"/>
    <property type="match status" value="1"/>
</dbReference>
<evidence type="ECO:0000256" key="3">
    <source>
        <dbReference type="SAM" id="Phobius"/>
    </source>
</evidence>
<dbReference type="PANTHER" id="PTHR35037:SF3">
    <property type="entry name" value="C-TERMINAL REGION OF AIDA-LIKE PROTEIN"/>
    <property type="match status" value="1"/>
</dbReference>
<accession>A0ABQ6YDS1</accession>
<keyword evidence="3" id="KW-0812">Transmembrane</keyword>
<dbReference type="NCBIfam" id="TIGR02601">
    <property type="entry name" value="autotrns_rpt"/>
    <property type="match status" value="4"/>
</dbReference>
<dbReference type="Proteomes" id="UP000771797">
    <property type="component" value="Unassembled WGS sequence"/>
</dbReference>
<dbReference type="PROSITE" id="PS51208">
    <property type="entry name" value="AUTOTRANSPORTER"/>
    <property type="match status" value="1"/>
</dbReference>
<evidence type="ECO:0000313" key="6">
    <source>
        <dbReference type="Proteomes" id="UP000771797"/>
    </source>
</evidence>
<feature type="domain" description="Autotransporter" evidence="4">
    <location>
        <begin position="2016"/>
        <end position="2293"/>
    </location>
</feature>
<dbReference type="InterPro" id="IPR012332">
    <property type="entry name" value="Autotransporter_pectin_lyase_C"/>
</dbReference>
<feature type="transmembrane region" description="Helical" evidence="3">
    <location>
        <begin position="34"/>
        <end position="53"/>
    </location>
</feature>
<dbReference type="InterPro" id="IPR013425">
    <property type="entry name" value="Autotrns_rpt"/>
</dbReference>
<keyword evidence="2" id="KW-0843">Virulence</keyword>
<comment type="caution">
    <text evidence="5">The sequence shown here is derived from an EMBL/GenBank/DDBJ whole genome shotgun (WGS) entry which is preliminary data.</text>
</comment>
<dbReference type="PANTHER" id="PTHR35037">
    <property type="entry name" value="C-TERMINAL REGION OF AIDA-LIKE PROTEIN"/>
    <property type="match status" value="1"/>
</dbReference>
<organism evidence="5 6">
    <name type="scientific">Alcanivorax xiamenensis</name>
    <dbReference type="NCBI Taxonomy" id="1177156"/>
    <lineage>
        <taxon>Bacteria</taxon>
        <taxon>Pseudomonadati</taxon>
        <taxon>Pseudomonadota</taxon>
        <taxon>Gammaproteobacteria</taxon>
        <taxon>Oceanospirillales</taxon>
        <taxon>Alcanivoracaceae</taxon>
        <taxon>Alcanivorax</taxon>
    </lineage>
</organism>
<dbReference type="InterPro" id="IPR005546">
    <property type="entry name" value="Autotransporte_beta"/>
</dbReference>
<keyword evidence="1" id="KW-0732">Signal</keyword>
<dbReference type="Gene3D" id="2.160.20.20">
    <property type="match status" value="1"/>
</dbReference>
<keyword evidence="6" id="KW-1185">Reference proteome</keyword>
<dbReference type="NCBIfam" id="TIGR04393">
    <property type="entry name" value="rpt_T5SS_PEPC"/>
    <property type="match status" value="3"/>
</dbReference>
<dbReference type="Gene3D" id="2.40.128.130">
    <property type="entry name" value="Autotransporter beta-domain"/>
    <property type="match status" value="1"/>
</dbReference>
<dbReference type="SMART" id="SM00869">
    <property type="entry name" value="Autotransporter"/>
    <property type="match status" value="1"/>
</dbReference>
<dbReference type="EMBL" id="AQPF01000001">
    <property type="protein sequence ID" value="KAF0808299.1"/>
    <property type="molecule type" value="Genomic_DNA"/>
</dbReference>
<keyword evidence="3" id="KW-0472">Membrane</keyword>
<dbReference type="InterPro" id="IPR051551">
    <property type="entry name" value="Autotransporter_adhesion"/>
</dbReference>
<protein>
    <submittedName>
        <fullName evidence="5">Outer membrane autotransporter barrel domain-containing protein</fullName>
    </submittedName>
</protein>
<sequence>MNRIYRTLFNRRTGTWQAVPEFTKRRGRASGHRATALAALSTALGTLTLPFRLTLLPSLLALALTLHALPAQADCEWTGGTGSWFDADKWTSRDGTCSGIPTSSDWVEISRSDADIVISGGQAYDNSFHFRSGRVVILDGGSLDSDSSYHLVGQTRDGQAELIISGTGSAWNVRGEAWVGRGSTGTIRLTDGGLLNFTHGDDLVLGDAPPSQQASRGTLVIGADAGAGAVAPGRVQTPLIEMGRGDNGERNATGLIVFNHTDLSGTYTFTPDITGTGDIEHHAGITVLTGSNDYIGATRLQGGTLRAGNAGAFVQNGAYTLNGGILDLNGHDLALSALSGSGGQLILGGAVGRLSQSGDTAYGGEISGAGRFIKDGPGTLTLEGEVTGLNQGLYVQGGTLVLNGDNNHGYTNLQQGAVLELGHDRALGDAALALMGSGTLRANTQVVLANHISFQNSIENTLTIAGDHDITLLGDLIIPFPDETTRNSLTKAGNGILTLGGDSGGFAGATTVTGGALRVDGTLGGSLTVEDGATLGGSGTVGDTTIASGGTLLGVQGDTLAFEGNLVLSSGAHVNVQLGAADTMALFDIAGNLALNGTTLNVTDTGDFGAGLYRLFDYGGSLSQSNGGLLFGTTPGGSALSLQYLTSQINLLNADGVTLIFWNANGQAGPGQLGGGSGTWSTTSAVWSDASGRFTGAMQPQPGFAVFGGEAGTVTLDDGDGDIRATGLQFAGDGYRLTGAALHLTDGNEIRVGDGGTGSENWTTTIDSEIAGGEGLTKTGAGTLRLTGANTYTGGTTVQTGTLIGDTGSLRGDIANAGTVVFEQTGDAAFAGNVTGLGETDGTMIKRGAGDLTLNGVSSLDWAVDGGGLITSAGRFTGDIAIGDGASVTFEDTNDTDYNGALTGQGRMIKEGAGTLTLTGEQQIGRLYIGRGTGTPWGEQMDGGTLLLSDSARLTGSYLHLGGVNGRGVLALTGEATRATFSNNALIGDINSDAELRLSDGALLENGNGYLGRSPDSRAIAIIQDQGSLWRNTGTLYVGGSGQAGEGELRVENGGRVESGAARIGYGAGAIGNVTVTGPTSHWETQGEIEVGYAGDGTLVIDDGATVTSHVGTSWMTGQIARYYDSAGAVSLRNDGSWVNDGAVIVGGYDGADGHLTLSSGGRLQTGVTSSDWDFVRLADSTASSGTLNIGAAATEQAVSAGTLESARAEFGDGIATLNFNHSEDNYVFAAALASTGSGAHRINHYAGTTMLIGESSAFTGITQIKGGTLKVNGTLGGTVTVDNGGALGGDGNIGDTTVAAGGTLAPGNSLGHLTVDGDLTLAQGSLLDFEFGAPGGDFHTLGQSDSVTVNGDLTLNGSTLNLIDDGGFGVGLYRLFDYSGTLTQSHDGIALAGEPEGAQLQFLGDQGQINLLNTAGMTLNVWSGDNADGGEGVWSNGTASWTDVDGRVVAPMQPQPGFALFGNIGNGEGGTVTLDDTDGDVQATGLQFAGDGYVLQGDTLTLTDGDGEIRVGDGSGDSTDYTATLNSVIAGTDGVNKTGAGTLVLGGDNTYSGGTTLNGGVLSVASDANLGNTDGGLTFNGGVLRVTDGQFLSTQRSITWGDQGGGFDIVGTQQQFFVNQDLAGAGDLIKRGEGLLHLRGDNNYGNTFVEAGRLFGTATSIRGDLANAGNVVFEQDTDGTFTGNISGFDGTDGTLIKNGGGVLTLTGASTLDWSVHDGALVTAAGRFSGDLVVLADGGVTFDQQQDGEYQGQLSGTGTVRKTGDGQLRLNGGHGGFGGTTEVAAGRLSVGGRLGGTVLVGDGGTLGGDGIVGDTTIASGGTLAPGNSIGTLTVDGDLTFENGAVYEVETDPDNTDSDLTHVTGTASLSGSVLHVGNDGDYQPFTEYTILSADGGILGQFEAVRSRFAFLDAGLNYGNNDVRLELTRNDVTFDSVALTRNQRSVASAVETLAPDHAVYQDIVTQATDAAPAAFDRYSGDALVAGLSATDRLIGQFGDRLRQRDQGETASREQRTLTGDKANGVWLQAGALDSEEKRNGYTGNAGYEMTGEHLTLGLDRTLEKSRVGFAVSQAQGRLDFDRRRAEGDLDGWFVGAYGRRDLTDTLYVRADLSYGETDQDHKRTFENGTQARSSSTIKAIRVALESGLNLSAGRADLRPYAQVAMTRLERSGFQEEGAGAASLEVERTTLQLGEAELGVDLGRTFWSDRHPTRLHGGLALVQPFGDTQSEQDSRFVDAGDTFTVYGADRNDPRLQARLGAAVRLSPRVELSLDYQGRVDDQGDEHLGQLGISVHW</sequence>
<dbReference type="Pfam" id="PF13018">
    <property type="entry name" value="ESPR"/>
    <property type="match status" value="1"/>
</dbReference>
<dbReference type="RefSeq" id="WP_159659594.1">
    <property type="nucleotide sequence ID" value="NZ_AQPF01000001.1"/>
</dbReference>
<dbReference type="Pfam" id="PF12951">
    <property type="entry name" value="PATR"/>
    <property type="match status" value="10"/>
</dbReference>
<evidence type="ECO:0000259" key="4">
    <source>
        <dbReference type="PROSITE" id="PS51208"/>
    </source>
</evidence>
<reference evidence="5 6" key="1">
    <citation type="submission" date="2012-09" db="EMBL/GenBank/DDBJ databases">
        <title>Genome Sequence of alkane-degrading Bacterium Alcanivorax sp. 6-D-6.</title>
        <authorList>
            <person name="Lai Q."/>
            <person name="Shao Z."/>
        </authorList>
    </citation>
    <scope>NUCLEOTIDE SEQUENCE [LARGE SCALE GENOMIC DNA]</scope>
    <source>
        <strain evidence="5 6">6-D-6</strain>
    </source>
</reference>